<proteinExistence type="predicted"/>
<evidence type="ECO:0000313" key="5">
    <source>
        <dbReference type="Proteomes" id="UP000275078"/>
    </source>
</evidence>
<feature type="signal peptide" evidence="3">
    <location>
        <begin position="1"/>
        <end position="19"/>
    </location>
</feature>
<evidence type="ECO:0000256" key="2">
    <source>
        <dbReference type="SAM" id="Phobius"/>
    </source>
</evidence>
<keyword evidence="2" id="KW-0472">Membrane</keyword>
<name>A0A3N4I6G1_ASCIM</name>
<gene>
    <name evidence="4" type="ORF">BJ508DRAFT_109484</name>
</gene>
<organism evidence="4 5">
    <name type="scientific">Ascobolus immersus RN42</name>
    <dbReference type="NCBI Taxonomy" id="1160509"/>
    <lineage>
        <taxon>Eukaryota</taxon>
        <taxon>Fungi</taxon>
        <taxon>Dikarya</taxon>
        <taxon>Ascomycota</taxon>
        <taxon>Pezizomycotina</taxon>
        <taxon>Pezizomycetes</taxon>
        <taxon>Pezizales</taxon>
        <taxon>Ascobolaceae</taxon>
        <taxon>Ascobolus</taxon>
    </lineage>
</organism>
<accession>A0A3N4I6G1</accession>
<evidence type="ECO:0000256" key="1">
    <source>
        <dbReference type="SAM" id="MobiDB-lite"/>
    </source>
</evidence>
<dbReference type="EMBL" id="ML119677">
    <property type="protein sequence ID" value="RPA81672.1"/>
    <property type="molecule type" value="Genomic_DNA"/>
</dbReference>
<protein>
    <submittedName>
        <fullName evidence="4">Uncharacterized protein</fullName>
    </submittedName>
</protein>
<dbReference type="AlphaFoldDB" id="A0A3N4I6G1"/>
<keyword evidence="2" id="KW-1133">Transmembrane helix</keyword>
<keyword evidence="3" id="KW-0732">Signal</keyword>
<feature type="region of interest" description="Disordered" evidence="1">
    <location>
        <begin position="39"/>
        <end position="59"/>
    </location>
</feature>
<dbReference type="Proteomes" id="UP000275078">
    <property type="component" value="Unassembled WGS sequence"/>
</dbReference>
<evidence type="ECO:0000256" key="3">
    <source>
        <dbReference type="SAM" id="SignalP"/>
    </source>
</evidence>
<feature type="chain" id="PRO_5018019112" evidence="3">
    <location>
        <begin position="20"/>
        <end position="232"/>
    </location>
</feature>
<feature type="transmembrane region" description="Helical" evidence="2">
    <location>
        <begin position="66"/>
        <end position="85"/>
    </location>
</feature>
<keyword evidence="5" id="KW-1185">Reference proteome</keyword>
<evidence type="ECO:0000313" key="4">
    <source>
        <dbReference type="EMBL" id="RPA81672.1"/>
    </source>
</evidence>
<keyword evidence="2" id="KW-0812">Transmembrane</keyword>
<sequence length="232" mass="26258">MLALRCLILASLHIIATFASPALTNQWQYKRDNGTIHTFRPPPNGSVFEEPDANERTKDSKEKNMAVVWVVGVTAAIIILVILVANRRMFVKCCPCIFDRNSCPTPDFTMQSSSTLSSHGPIFDPASGMYGTQNADIEKFFEHANRDAGTGRRHSGWVDKIKPKKKVRFAPLDVIKEETQSEVDAGRFRSLEVVREEPLEGDRPAGPMEVVVRVGGWRRWRRIIGKRLVRRR</sequence>
<reference evidence="4 5" key="1">
    <citation type="journal article" date="2018" name="Nat. Ecol. Evol.">
        <title>Pezizomycetes genomes reveal the molecular basis of ectomycorrhizal truffle lifestyle.</title>
        <authorList>
            <person name="Murat C."/>
            <person name="Payen T."/>
            <person name="Noel B."/>
            <person name="Kuo A."/>
            <person name="Morin E."/>
            <person name="Chen J."/>
            <person name="Kohler A."/>
            <person name="Krizsan K."/>
            <person name="Balestrini R."/>
            <person name="Da Silva C."/>
            <person name="Montanini B."/>
            <person name="Hainaut M."/>
            <person name="Levati E."/>
            <person name="Barry K.W."/>
            <person name="Belfiori B."/>
            <person name="Cichocki N."/>
            <person name="Clum A."/>
            <person name="Dockter R.B."/>
            <person name="Fauchery L."/>
            <person name="Guy J."/>
            <person name="Iotti M."/>
            <person name="Le Tacon F."/>
            <person name="Lindquist E.A."/>
            <person name="Lipzen A."/>
            <person name="Malagnac F."/>
            <person name="Mello A."/>
            <person name="Molinier V."/>
            <person name="Miyauchi S."/>
            <person name="Poulain J."/>
            <person name="Riccioni C."/>
            <person name="Rubini A."/>
            <person name="Sitrit Y."/>
            <person name="Splivallo R."/>
            <person name="Traeger S."/>
            <person name="Wang M."/>
            <person name="Zifcakova L."/>
            <person name="Wipf D."/>
            <person name="Zambonelli A."/>
            <person name="Paolocci F."/>
            <person name="Nowrousian M."/>
            <person name="Ottonello S."/>
            <person name="Baldrian P."/>
            <person name="Spatafora J.W."/>
            <person name="Henrissat B."/>
            <person name="Nagy L.G."/>
            <person name="Aury J.M."/>
            <person name="Wincker P."/>
            <person name="Grigoriev I.V."/>
            <person name="Bonfante P."/>
            <person name="Martin F.M."/>
        </authorList>
    </citation>
    <scope>NUCLEOTIDE SEQUENCE [LARGE SCALE GENOMIC DNA]</scope>
    <source>
        <strain evidence="4 5">RN42</strain>
    </source>
</reference>